<keyword evidence="1" id="KW-0472">Membrane</keyword>
<evidence type="ECO:0000256" key="2">
    <source>
        <dbReference type="SAM" id="SignalP"/>
    </source>
</evidence>
<name>A0AAP6ZV34_9VIBR</name>
<evidence type="ECO:0000313" key="3">
    <source>
        <dbReference type="EMBL" id="NOJ26083.1"/>
    </source>
</evidence>
<proteinExistence type="predicted"/>
<feature type="signal peptide" evidence="2">
    <location>
        <begin position="1"/>
        <end position="19"/>
    </location>
</feature>
<protein>
    <submittedName>
        <fullName evidence="3">Uncharacterized protein</fullName>
    </submittedName>
</protein>
<dbReference type="EMBL" id="VTXP01000025">
    <property type="protein sequence ID" value="NOJ26083.1"/>
    <property type="molecule type" value="Genomic_DNA"/>
</dbReference>
<feature type="chain" id="PRO_5042941846" evidence="2">
    <location>
        <begin position="20"/>
        <end position="236"/>
    </location>
</feature>
<keyword evidence="2" id="KW-0732">Signal</keyword>
<accession>A0AAP6ZV34</accession>
<dbReference type="RefSeq" id="WP_095573074.1">
    <property type="nucleotide sequence ID" value="NZ_NRHV01000015.1"/>
</dbReference>
<gene>
    <name evidence="3" type="ORF">F0238_25545</name>
</gene>
<dbReference type="Proteomes" id="UP000576645">
    <property type="component" value="Unassembled WGS sequence"/>
</dbReference>
<comment type="caution">
    <text evidence="3">The sequence shown here is derived from an EMBL/GenBank/DDBJ whole genome shotgun (WGS) entry which is preliminary data.</text>
</comment>
<keyword evidence="1" id="KW-1133">Transmembrane helix</keyword>
<feature type="transmembrane region" description="Helical" evidence="1">
    <location>
        <begin position="204"/>
        <end position="223"/>
    </location>
</feature>
<evidence type="ECO:0000313" key="4">
    <source>
        <dbReference type="Proteomes" id="UP000576645"/>
    </source>
</evidence>
<keyword evidence="1" id="KW-0812">Transmembrane</keyword>
<dbReference type="AlphaFoldDB" id="A0AAP6ZV34"/>
<organism evidence="3 4">
    <name type="scientific">Vibrio coralliilyticus</name>
    <dbReference type="NCBI Taxonomy" id="190893"/>
    <lineage>
        <taxon>Bacteria</taxon>
        <taxon>Pseudomonadati</taxon>
        <taxon>Pseudomonadota</taxon>
        <taxon>Gammaproteobacteria</taxon>
        <taxon>Vibrionales</taxon>
        <taxon>Vibrionaceae</taxon>
        <taxon>Vibrio</taxon>
    </lineage>
</organism>
<evidence type="ECO:0000256" key="1">
    <source>
        <dbReference type="SAM" id="Phobius"/>
    </source>
</evidence>
<sequence>MNKYIITALLFLLPTYAVSSQTLALDNYEEKIETHNNQVITTIKFSGKSNQDGYIYSPVYRNVSIEQISNYSVAPRLEKINGLDVYGWYVKQPNEQTTLGFSFTRPEGDYTKKTKLKHSHPSGVKSFNYNFVNSAPMIIERYQLTYKVPHQRELYKVITPSFSTKKASYTLNEAGPEQEITITKSNIALNQAIKAEIALYESTAFSKFVVCGLLLLIALFFALKRMNVVVSKECTQ</sequence>
<reference evidence="3 4" key="1">
    <citation type="submission" date="2019-09" db="EMBL/GenBank/DDBJ databases">
        <title>Draft genome sequencing and comparative genomics of hatchery-associated Vibrios.</title>
        <authorList>
            <person name="Kehlet-Delgado H."/>
            <person name="Mueller R.S."/>
        </authorList>
    </citation>
    <scope>NUCLEOTIDE SEQUENCE [LARGE SCALE GENOMIC DNA]</scope>
    <source>
        <strain evidence="3 4">09-121-3</strain>
    </source>
</reference>